<accession>A0ABS4ZA95</accession>
<proteinExistence type="predicted"/>
<evidence type="ECO:0000313" key="4">
    <source>
        <dbReference type="Proteomes" id="UP000758168"/>
    </source>
</evidence>
<evidence type="ECO:0000313" key="3">
    <source>
        <dbReference type="EMBL" id="MBP2417967.1"/>
    </source>
</evidence>
<dbReference type="InterPro" id="IPR032830">
    <property type="entry name" value="XPB/Ssl2_N"/>
</dbReference>
<gene>
    <name evidence="3" type="ORF">JOF54_002889</name>
</gene>
<keyword evidence="4" id="KW-1185">Reference proteome</keyword>
<feature type="domain" description="Helicase XPB/Ssl2 N-terminal" evidence="2">
    <location>
        <begin position="465"/>
        <end position="586"/>
    </location>
</feature>
<dbReference type="Pfam" id="PF13625">
    <property type="entry name" value="Helicase_C_3"/>
    <property type="match status" value="1"/>
</dbReference>
<reference evidence="3 4" key="1">
    <citation type="submission" date="2021-03" db="EMBL/GenBank/DDBJ databases">
        <title>Sequencing the genomes of 1000 actinobacteria strains.</title>
        <authorList>
            <person name="Klenk H.-P."/>
        </authorList>
    </citation>
    <scope>NUCLEOTIDE SEQUENCE [LARGE SCALE GENOMIC DNA]</scope>
    <source>
        <strain evidence="3 4">DSM 12936</strain>
    </source>
</reference>
<comment type="caution">
    <text evidence="3">The sequence shown here is derived from an EMBL/GenBank/DDBJ whole genome shotgun (WGS) entry which is preliminary data.</text>
</comment>
<dbReference type="Proteomes" id="UP000758168">
    <property type="component" value="Unassembled WGS sequence"/>
</dbReference>
<sequence>MPSRRTAAPARPRTLTEALRALTAEQLTELLRLRPDLTYPLPHDLTELASRSTTGTSVARAVDALDAWCRLVAEALAACPDPASTGDVTALLGEPAAVARAVAELRRRALLWGADDQLHLVRPVREVFEPYPGGLAPPSPRPLTRTQVDEALAACDPAVRPVLDRLLWSPTGAVRNAERAVAVDAARSPVEQLLSRGLLRPLDADTVVLPREVSLVLRGGRFSREPVPSAAPGISGRVRTPRLVDSAAAGAAFGLLHDVELAVHAVETVPHRLLRTGGVSARDVTALGRRLGTDAAHATFVLECAAAAGLVAPGGNLCLLPTADFDRWAGQDGPTRWLLLARRWLGAPRWFAASAEPGTHALGPEADASSAPAVRALLLGLAAGLEPGTVPDLEELTAALAWHRPRLARGPVDAGTLVDWTWREAGWLGLVALGGVSAFAASLDRADAVLPAELAGLFPEPVQEVILQADLTAVAPGPLAHDVAGELRLLAEQESRGGGGVYRFSDGSLRRAFDVGWSAAEVHAWLAEHSATPVPQPLAYLVDDVARRHGSIRVGSALSYLRTDDATEAASLLGHPGAAALGLRAVAPGVLVAGVEPAELVAFLHGLGQTPAVEDEGGRTMTPPPGQRAARPAAHDAPPAVRPEEVAASVLAAERDHPRRQAEDGADSTEQTLERLRVATQQAAPVWVAWVAADGSATERELAPLDLTGGAVRAVDRSSAQVVTIPLGRISRVGAGPSDG</sequence>
<dbReference type="EMBL" id="JAGIOB010000001">
    <property type="protein sequence ID" value="MBP2417967.1"/>
    <property type="molecule type" value="Genomic_DNA"/>
</dbReference>
<feature type="region of interest" description="Disordered" evidence="1">
    <location>
        <begin position="611"/>
        <end position="642"/>
    </location>
</feature>
<evidence type="ECO:0000259" key="2">
    <source>
        <dbReference type="Pfam" id="PF13625"/>
    </source>
</evidence>
<evidence type="ECO:0000256" key="1">
    <source>
        <dbReference type="SAM" id="MobiDB-lite"/>
    </source>
</evidence>
<dbReference type="RefSeq" id="WP_210057090.1">
    <property type="nucleotide sequence ID" value="NZ_BAAAMH010000010.1"/>
</dbReference>
<name>A0ABS4ZA95_9ACTN</name>
<feature type="compositionally biased region" description="Low complexity" evidence="1">
    <location>
        <begin position="627"/>
        <end position="639"/>
    </location>
</feature>
<protein>
    <recommendedName>
        <fullName evidence="2">Helicase XPB/Ssl2 N-terminal domain-containing protein</fullName>
    </recommendedName>
</protein>
<organism evidence="3 4">
    <name type="scientific">Microlunatus capsulatus</name>
    <dbReference type="NCBI Taxonomy" id="99117"/>
    <lineage>
        <taxon>Bacteria</taxon>
        <taxon>Bacillati</taxon>
        <taxon>Actinomycetota</taxon>
        <taxon>Actinomycetes</taxon>
        <taxon>Propionibacteriales</taxon>
        <taxon>Propionibacteriaceae</taxon>
        <taxon>Microlunatus</taxon>
    </lineage>
</organism>